<name>A0A0A9FSU4_ARUDO</name>
<dbReference type="AlphaFoldDB" id="A0A0A9FSU4"/>
<reference evidence="1" key="2">
    <citation type="journal article" date="2015" name="Data Brief">
        <title>Shoot transcriptome of the giant reed, Arundo donax.</title>
        <authorList>
            <person name="Barrero R.A."/>
            <person name="Guerrero F.D."/>
            <person name="Moolhuijzen P."/>
            <person name="Goolsby J.A."/>
            <person name="Tidwell J."/>
            <person name="Bellgard S.E."/>
            <person name="Bellgard M.I."/>
        </authorList>
    </citation>
    <scope>NUCLEOTIDE SEQUENCE</scope>
    <source>
        <tissue evidence="1">Shoot tissue taken approximately 20 cm above the soil surface</tissue>
    </source>
</reference>
<proteinExistence type="predicted"/>
<protein>
    <submittedName>
        <fullName evidence="1">Uncharacterized protein</fullName>
    </submittedName>
</protein>
<sequence>MKAMLVAAYAINLLSPWPHLGPNFATMSSTPPIHKKCNNGVPVTLVNHHFPRPSIHGQQRDAGIRPPRHALRLGISQQVPG</sequence>
<reference evidence="1" key="1">
    <citation type="submission" date="2014-09" db="EMBL/GenBank/DDBJ databases">
        <authorList>
            <person name="Magalhaes I.L.F."/>
            <person name="Oliveira U."/>
            <person name="Santos F.R."/>
            <person name="Vidigal T.H.D.A."/>
            <person name="Brescovit A.D."/>
            <person name="Santos A.J."/>
        </authorList>
    </citation>
    <scope>NUCLEOTIDE SEQUENCE</scope>
    <source>
        <tissue evidence="1">Shoot tissue taken approximately 20 cm above the soil surface</tissue>
    </source>
</reference>
<dbReference type="EMBL" id="GBRH01184510">
    <property type="protein sequence ID" value="JAE13386.1"/>
    <property type="molecule type" value="Transcribed_RNA"/>
</dbReference>
<organism evidence="1">
    <name type="scientific">Arundo donax</name>
    <name type="common">Giant reed</name>
    <name type="synonym">Donax arundinaceus</name>
    <dbReference type="NCBI Taxonomy" id="35708"/>
    <lineage>
        <taxon>Eukaryota</taxon>
        <taxon>Viridiplantae</taxon>
        <taxon>Streptophyta</taxon>
        <taxon>Embryophyta</taxon>
        <taxon>Tracheophyta</taxon>
        <taxon>Spermatophyta</taxon>
        <taxon>Magnoliopsida</taxon>
        <taxon>Liliopsida</taxon>
        <taxon>Poales</taxon>
        <taxon>Poaceae</taxon>
        <taxon>PACMAD clade</taxon>
        <taxon>Arundinoideae</taxon>
        <taxon>Arundineae</taxon>
        <taxon>Arundo</taxon>
    </lineage>
</organism>
<evidence type="ECO:0000313" key="1">
    <source>
        <dbReference type="EMBL" id="JAE13386.1"/>
    </source>
</evidence>
<accession>A0A0A9FSU4</accession>